<evidence type="ECO:0000256" key="7">
    <source>
        <dbReference type="ARBA" id="ARBA00023295"/>
    </source>
</evidence>
<keyword evidence="4" id="KW-0964">Secreted</keyword>
<evidence type="ECO:0000313" key="8">
    <source>
        <dbReference type="EMBL" id="NGO44215.1"/>
    </source>
</evidence>
<dbReference type="Gene3D" id="2.115.10.20">
    <property type="entry name" value="Glycosyl hydrolase domain, family 43"/>
    <property type="match status" value="1"/>
</dbReference>
<reference evidence="8 9" key="1">
    <citation type="submission" date="2020-02" db="EMBL/GenBank/DDBJ databases">
        <title>Whole-genome analyses of novel actinobacteria.</title>
        <authorList>
            <person name="Sahin N."/>
            <person name="Tokatli A."/>
        </authorList>
    </citation>
    <scope>NUCLEOTIDE SEQUENCE [LARGE SCALE GENOMIC DNA]</scope>
    <source>
        <strain evidence="8 9">YC419</strain>
    </source>
</reference>
<name>A0ABX0DQQ9_9ACTN</name>
<comment type="caution">
    <text evidence="8">The sequence shown here is derived from an EMBL/GenBank/DDBJ whole genome shotgun (WGS) entry which is preliminary data.</text>
</comment>
<dbReference type="Proteomes" id="UP001518140">
    <property type="component" value="Unassembled WGS sequence"/>
</dbReference>
<dbReference type="InterPro" id="IPR005193">
    <property type="entry name" value="GH62_arabinosidase"/>
</dbReference>
<keyword evidence="7" id="KW-0326">Glycosidase</keyword>
<dbReference type="PANTHER" id="PTHR40631:SF2">
    <property type="entry name" value="ALPHA-L-ARABINOFURANOSIDASE"/>
    <property type="match status" value="1"/>
</dbReference>
<keyword evidence="6" id="KW-0378">Hydrolase</keyword>
<evidence type="ECO:0000256" key="1">
    <source>
        <dbReference type="ARBA" id="ARBA00001462"/>
    </source>
</evidence>
<evidence type="ECO:0000256" key="4">
    <source>
        <dbReference type="ARBA" id="ARBA00022525"/>
    </source>
</evidence>
<dbReference type="Pfam" id="PF03664">
    <property type="entry name" value="Glyco_hydro_62"/>
    <property type="match status" value="1"/>
</dbReference>
<organism evidence="8 9">
    <name type="scientific">Streptomyces ureilyticus</name>
    <dbReference type="NCBI Taxonomy" id="1775131"/>
    <lineage>
        <taxon>Bacteria</taxon>
        <taxon>Bacillati</taxon>
        <taxon>Actinomycetota</taxon>
        <taxon>Actinomycetes</taxon>
        <taxon>Kitasatosporales</taxon>
        <taxon>Streptomycetaceae</taxon>
        <taxon>Streptomyces</taxon>
    </lineage>
</organism>
<evidence type="ECO:0000256" key="5">
    <source>
        <dbReference type="ARBA" id="ARBA00022729"/>
    </source>
</evidence>
<dbReference type="PANTHER" id="PTHR40631">
    <property type="entry name" value="ALPHA-L-ARABINOFURANOSIDASE AXHA-2-RELATED"/>
    <property type="match status" value="1"/>
</dbReference>
<evidence type="ECO:0000256" key="3">
    <source>
        <dbReference type="ARBA" id="ARBA00012670"/>
    </source>
</evidence>
<protein>
    <recommendedName>
        <fullName evidence="3">non-reducing end alpha-L-arabinofuranosidase</fullName>
        <ecNumber evidence="3">3.2.1.55</ecNumber>
    </recommendedName>
</protein>
<comment type="subcellular location">
    <subcellularLocation>
        <location evidence="2">Secreted</location>
    </subcellularLocation>
</comment>
<sequence length="74" mass="8271">MVCRCRDVTFPGGVWSQDISHGEMIRASNDQTLTINPCRLQFVHQGVDPKANGNDGYIKMPYRMGLLTQTNSPC</sequence>
<dbReference type="EC" id="3.2.1.55" evidence="3"/>
<proteinExistence type="predicted"/>
<dbReference type="EMBL" id="JAAKZX010000056">
    <property type="protein sequence ID" value="NGO44215.1"/>
    <property type="molecule type" value="Genomic_DNA"/>
</dbReference>
<keyword evidence="9" id="KW-1185">Reference proteome</keyword>
<evidence type="ECO:0000313" key="9">
    <source>
        <dbReference type="Proteomes" id="UP001518140"/>
    </source>
</evidence>
<gene>
    <name evidence="8" type="ORF">G6048_19285</name>
</gene>
<comment type="catalytic activity">
    <reaction evidence="1">
        <text>Hydrolysis of terminal non-reducing alpha-L-arabinofuranoside residues in alpha-L-arabinosides.</text>
        <dbReference type="EC" id="3.2.1.55"/>
    </reaction>
</comment>
<evidence type="ECO:0000256" key="6">
    <source>
        <dbReference type="ARBA" id="ARBA00022801"/>
    </source>
</evidence>
<dbReference type="InterPro" id="IPR023296">
    <property type="entry name" value="Glyco_hydro_beta-prop_sf"/>
</dbReference>
<keyword evidence="5" id="KW-0732">Signal</keyword>
<accession>A0ABX0DQQ9</accession>
<evidence type="ECO:0000256" key="2">
    <source>
        <dbReference type="ARBA" id="ARBA00004613"/>
    </source>
</evidence>